<keyword evidence="2" id="KW-0396">Initiation factor</keyword>
<dbReference type="SMART" id="SM00543">
    <property type="entry name" value="MIF4G"/>
    <property type="match status" value="1"/>
</dbReference>
<protein>
    <recommendedName>
        <fullName evidence="5">MIF4G domain-containing protein</fullName>
    </recommendedName>
</protein>
<evidence type="ECO:0000256" key="1">
    <source>
        <dbReference type="ARBA" id="ARBA00005775"/>
    </source>
</evidence>
<dbReference type="PANTHER" id="PTHR23253">
    <property type="entry name" value="EUKARYOTIC TRANSLATION INITIATION FACTOR 4 GAMMA"/>
    <property type="match status" value="1"/>
</dbReference>
<comment type="caution">
    <text evidence="6">The sequence shown here is derived from an EMBL/GenBank/DDBJ whole genome shotgun (WGS) entry which is preliminary data.</text>
</comment>
<name>A0ABN9S4X7_9DINO</name>
<reference evidence="6" key="1">
    <citation type="submission" date="2023-10" db="EMBL/GenBank/DDBJ databases">
        <authorList>
            <person name="Chen Y."/>
            <person name="Shah S."/>
            <person name="Dougan E. K."/>
            <person name="Thang M."/>
            <person name="Chan C."/>
        </authorList>
    </citation>
    <scope>NUCLEOTIDE SEQUENCE [LARGE SCALE GENOMIC DNA]</scope>
</reference>
<accession>A0ABN9S4X7</accession>
<evidence type="ECO:0000256" key="3">
    <source>
        <dbReference type="ARBA" id="ARBA00022917"/>
    </source>
</evidence>
<dbReference type="EMBL" id="CAUYUJ010009449">
    <property type="protein sequence ID" value="CAK0826831.1"/>
    <property type="molecule type" value="Genomic_DNA"/>
</dbReference>
<dbReference type="Proteomes" id="UP001189429">
    <property type="component" value="Unassembled WGS sequence"/>
</dbReference>
<organism evidence="6 7">
    <name type="scientific">Prorocentrum cordatum</name>
    <dbReference type="NCBI Taxonomy" id="2364126"/>
    <lineage>
        <taxon>Eukaryota</taxon>
        <taxon>Sar</taxon>
        <taxon>Alveolata</taxon>
        <taxon>Dinophyceae</taxon>
        <taxon>Prorocentrales</taxon>
        <taxon>Prorocentraceae</taxon>
        <taxon>Prorocentrum</taxon>
    </lineage>
</organism>
<feature type="compositionally biased region" description="Basic and acidic residues" evidence="4">
    <location>
        <begin position="67"/>
        <end position="87"/>
    </location>
</feature>
<dbReference type="InterPro" id="IPR003890">
    <property type="entry name" value="MIF4G-like_typ-3"/>
</dbReference>
<proteinExistence type="inferred from homology"/>
<evidence type="ECO:0000259" key="5">
    <source>
        <dbReference type="SMART" id="SM00543"/>
    </source>
</evidence>
<evidence type="ECO:0000256" key="4">
    <source>
        <dbReference type="SAM" id="MobiDB-lite"/>
    </source>
</evidence>
<dbReference type="Gene3D" id="1.25.40.180">
    <property type="match status" value="1"/>
</dbReference>
<dbReference type="SUPFAM" id="SSF48371">
    <property type="entry name" value="ARM repeat"/>
    <property type="match status" value="1"/>
</dbReference>
<feature type="region of interest" description="Disordered" evidence="4">
    <location>
        <begin position="44"/>
        <end position="94"/>
    </location>
</feature>
<dbReference type="PANTHER" id="PTHR23253:SF9">
    <property type="entry name" value="EUKARYOTIC TRANSLATION INITIATION FACTOR 4 GAMMA 2"/>
    <property type="match status" value="1"/>
</dbReference>
<feature type="domain" description="MIF4G" evidence="5">
    <location>
        <begin position="121"/>
        <end position="335"/>
    </location>
</feature>
<sequence>MLAYRGLGGDAPQELETLRAMEDKTGWLPEQHGSALAERRLHHGRSAGDVDSAPLRSTLFGSRRPQSSRELDGKERELRRRDREDAPPAKLQLEVSESSFAARMRARRAGGGGEDADAAVACQLKAILNKLTLEKYDVLSKHLLEVPMETAAHVELLITEVFETAVTQHPFIEMYTDLCVLLHDHFSKTPVADDSFSFKRLLLNECQNSFERNKDPPKGLDQMEEEERVIAEFKYKNRKLGNVKFIGALLGRRMLSSKVFLTIVEELIADETDESLESVATILTIAGPLFDVKDWAHYSTINAQFAQLQKILSTSAIAPRTRCLLKDVLDMRRRGWRDHRVKQVEAPTTLKQVHDKASKARSACWWGPRGAVLGLAWAVLWASVVWRPSVASGPAVARK</sequence>
<keyword evidence="3" id="KW-0648">Protein biosynthesis</keyword>
<comment type="similarity">
    <text evidence="1">Belongs to the eukaryotic initiation factor 4G family.</text>
</comment>
<gene>
    <name evidence="6" type="ORF">PCOR1329_LOCUS26532</name>
</gene>
<keyword evidence="7" id="KW-1185">Reference proteome</keyword>
<feature type="non-terminal residue" evidence="6">
    <location>
        <position position="399"/>
    </location>
</feature>
<evidence type="ECO:0000313" key="6">
    <source>
        <dbReference type="EMBL" id="CAK0826831.1"/>
    </source>
</evidence>
<evidence type="ECO:0000313" key="7">
    <source>
        <dbReference type="Proteomes" id="UP001189429"/>
    </source>
</evidence>
<dbReference type="Pfam" id="PF02854">
    <property type="entry name" value="MIF4G"/>
    <property type="match status" value="1"/>
</dbReference>
<dbReference type="InterPro" id="IPR016024">
    <property type="entry name" value="ARM-type_fold"/>
</dbReference>
<evidence type="ECO:0000256" key="2">
    <source>
        <dbReference type="ARBA" id="ARBA00022540"/>
    </source>
</evidence>